<dbReference type="AlphaFoldDB" id="A0A4U9V464"/>
<keyword evidence="1" id="KW-0732">Signal</keyword>
<evidence type="ECO:0000313" key="2">
    <source>
        <dbReference type="EMBL" id="VTR41325.1"/>
    </source>
</evidence>
<feature type="signal peptide" evidence="1">
    <location>
        <begin position="1"/>
        <end position="20"/>
    </location>
</feature>
<name>A0A4U9V464_9SPHI</name>
<gene>
    <name evidence="2" type="ORF">NCTC11429_02500</name>
</gene>
<organism evidence="2 3">
    <name type="scientific">Sphingobacterium thalpophilum</name>
    <dbReference type="NCBI Taxonomy" id="259"/>
    <lineage>
        <taxon>Bacteria</taxon>
        <taxon>Pseudomonadati</taxon>
        <taxon>Bacteroidota</taxon>
        <taxon>Sphingobacteriia</taxon>
        <taxon>Sphingobacteriales</taxon>
        <taxon>Sphingobacteriaceae</taxon>
        <taxon>Sphingobacterium</taxon>
    </lineage>
</organism>
<dbReference type="KEGG" id="stha:NCTC11429_02500"/>
<feature type="chain" id="PRO_5020740349" evidence="1">
    <location>
        <begin position="21"/>
        <end position="283"/>
    </location>
</feature>
<dbReference type="RefSeq" id="WP_028070509.1">
    <property type="nucleotide sequence ID" value="NZ_LR590484.1"/>
</dbReference>
<dbReference type="Proteomes" id="UP000308196">
    <property type="component" value="Chromosome"/>
</dbReference>
<evidence type="ECO:0000256" key="1">
    <source>
        <dbReference type="SAM" id="SignalP"/>
    </source>
</evidence>
<dbReference type="STRING" id="1123265.GCA_000686625_03803"/>
<proteinExistence type="predicted"/>
<evidence type="ECO:0000313" key="3">
    <source>
        <dbReference type="Proteomes" id="UP000308196"/>
    </source>
</evidence>
<accession>A0A4U9V464</accession>
<dbReference type="EMBL" id="LR590484">
    <property type="protein sequence ID" value="VTR41325.1"/>
    <property type="molecule type" value="Genomic_DNA"/>
</dbReference>
<reference evidence="2 3" key="1">
    <citation type="submission" date="2019-05" db="EMBL/GenBank/DDBJ databases">
        <authorList>
            <consortium name="Pathogen Informatics"/>
        </authorList>
    </citation>
    <scope>NUCLEOTIDE SEQUENCE [LARGE SCALE GENOMIC DNA]</scope>
    <source>
        <strain evidence="2 3">NCTC11429</strain>
    </source>
</reference>
<dbReference type="GeneID" id="78463210"/>
<protein>
    <submittedName>
        <fullName evidence="2">Uncharacterized protein</fullName>
    </submittedName>
</protein>
<sequence>MRIKLLLLLLLHLFCFNALAQEISDESNRFFLNKNLDKLYIGAIMKISSLHKDNYEFIEASNLPTINIVIPSADEVVVPSKSAMTNFILKQIEGEDLSTIVSESIPKVQKVASYDKLGAVFGQKINPEIMLAVNPKSKGSKYLYAASFTNLIYSLTCVTDIVKAKAHPAMTGLDLKDLMYVDEITFGRAASIFIESDADYETIKNLVDKKYFKRALTEQEEAILANSTIHFQVSDTKEINLFDGDPFQIIRSYMTAPITKEDFLRPIWISGTNLKDGDMVITP</sequence>